<dbReference type="KEGG" id="mcn:Mcup_0719"/>
<dbReference type="eggNOG" id="arCOG10952">
    <property type="taxonomic scope" value="Archaea"/>
</dbReference>
<keyword evidence="2" id="KW-1185">Reference proteome</keyword>
<accession>F4G1L1</accession>
<dbReference type="Proteomes" id="UP000007812">
    <property type="component" value="Chromosome"/>
</dbReference>
<sequence>MTRAQVTEYVRETIEKQGYDKRLVLPVKMLSSIEATLNVALPVSISRVIAVTSQNSPYCEKIKDVLSRIRPNAYSMCIFDEIHPSNIVSLFYK</sequence>
<dbReference type="RefSeq" id="WP_013737322.1">
    <property type="nucleotide sequence ID" value="NC_015435.1"/>
</dbReference>
<name>F4G1L1_METCR</name>
<proteinExistence type="predicted"/>
<gene>
    <name evidence="1" type="ordered locus">Mcup_0719</name>
</gene>
<evidence type="ECO:0000313" key="1">
    <source>
        <dbReference type="EMBL" id="AEB94824.1"/>
    </source>
</evidence>
<dbReference type="STRING" id="1006006.Mcup_0719"/>
<organism evidence="1 2">
    <name type="scientific">Metallosphaera cuprina (strain Ar-4)</name>
    <dbReference type="NCBI Taxonomy" id="1006006"/>
    <lineage>
        <taxon>Archaea</taxon>
        <taxon>Thermoproteota</taxon>
        <taxon>Thermoprotei</taxon>
        <taxon>Sulfolobales</taxon>
        <taxon>Sulfolobaceae</taxon>
        <taxon>Metallosphaera</taxon>
    </lineage>
</organism>
<dbReference type="EMBL" id="CP002656">
    <property type="protein sequence ID" value="AEB94824.1"/>
    <property type="molecule type" value="Genomic_DNA"/>
</dbReference>
<dbReference type="HOGENOM" id="CLU_2392870_0_0_2"/>
<evidence type="ECO:0000313" key="2">
    <source>
        <dbReference type="Proteomes" id="UP000007812"/>
    </source>
</evidence>
<dbReference type="PATRIC" id="fig|1006006.8.peg.718"/>
<dbReference type="GeneID" id="10492910"/>
<protein>
    <submittedName>
        <fullName evidence="1">Uncharacterized protein</fullName>
    </submittedName>
</protein>
<reference evidence="1 2" key="1">
    <citation type="journal article" date="2011" name="J. Bacteriol.">
        <title>Complete genome sequence of Metallosphaera cuprina, a metal sulfide-oxidizing archaeon from a hot spring.</title>
        <authorList>
            <person name="Liu L.J."/>
            <person name="You X.Y."/>
            <person name="Zheng H."/>
            <person name="Wang S."/>
            <person name="Jiang C.Y."/>
            <person name="Liu S.J."/>
        </authorList>
    </citation>
    <scope>NUCLEOTIDE SEQUENCE [LARGE SCALE GENOMIC DNA]</scope>
    <source>
        <strain evidence="1 2">Ar-4</strain>
    </source>
</reference>
<dbReference type="AlphaFoldDB" id="F4G1L1"/>